<dbReference type="STRING" id="1185652.USDA257_c26880"/>
<accession>I3X5V6</accession>
<dbReference type="EMBL" id="CP003563">
    <property type="protein sequence ID" value="AFL51262.1"/>
    <property type="molecule type" value="Genomic_DNA"/>
</dbReference>
<protein>
    <recommendedName>
        <fullName evidence="3">HPr kinase</fullName>
    </recommendedName>
</protein>
<evidence type="ECO:0008006" key="3">
    <source>
        <dbReference type="Google" id="ProtNLM"/>
    </source>
</evidence>
<evidence type="ECO:0000313" key="1">
    <source>
        <dbReference type="EMBL" id="AFL51262.1"/>
    </source>
</evidence>
<name>I3X5V6_SINF2</name>
<dbReference type="KEGG" id="sfd:USDA257_c26880"/>
<dbReference type="AlphaFoldDB" id="I3X5V6"/>
<dbReference type="PATRIC" id="fig|1185652.3.peg.2782"/>
<dbReference type="RefSeq" id="WP_014763427.1">
    <property type="nucleotide sequence ID" value="NC_018000.1"/>
</dbReference>
<dbReference type="InterPro" id="IPR027417">
    <property type="entry name" value="P-loop_NTPase"/>
</dbReference>
<reference evidence="1 2" key="1">
    <citation type="journal article" date="2012" name="J. Bacteriol.">
        <title>Complete genome sequence of the broad-host-range strain Sinorhizobium fredii USDA257.</title>
        <authorList>
            <person name="Schuldes J."/>
            <person name="Rodriguez Orbegoso M."/>
            <person name="Schmeisser C."/>
            <person name="Krishnan H.B."/>
            <person name="Daniel R."/>
            <person name="Streit W.R."/>
        </authorList>
    </citation>
    <scope>NUCLEOTIDE SEQUENCE [LARGE SCALE GENOMIC DNA]</scope>
    <source>
        <strain evidence="1 2">USDA 257</strain>
    </source>
</reference>
<organism evidence="1 2">
    <name type="scientific">Sinorhizobium fredii (strain USDA 257)</name>
    <dbReference type="NCBI Taxonomy" id="1185652"/>
    <lineage>
        <taxon>Bacteria</taxon>
        <taxon>Pseudomonadati</taxon>
        <taxon>Pseudomonadota</taxon>
        <taxon>Alphaproteobacteria</taxon>
        <taxon>Hyphomicrobiales</taxon>
        <taxon>Rhizobiaceae</taxon>
        <taxon>Sinorhizobium/Ensifer group</taxon>
        <taxon>Sinorhizobium</taxon>
    </lineage>
</organism>
<gene>
    <name evidence="1" type="ORF">USDA257_c26880</name>
</gene>
<dbReference type="SUPFAM" id="SSF53795">
    <property type="entry name" value="PEP carboxykinase-like"/>
    <property type="match status" value="1"/>
</dbReference>
<sequence length="367" mass="40186">MKIRLTDGARFFLLGERKTIFVESSQQIFEVDDITAYLTCLLAEAMSAHDLENALVARGSRRVAARSFVRDYLLEWSRRGVLDVAFDEDEGAPVHTQLLDLAGTAVSIAYHDRGLLDSILPVFDHQAASGMQPLITYSVGRFGERACISRHRSQAMIVTAAEAVPALKTLLTDDVLQNLGAAVALHTALLVKNGNGLLICGAPGAGKTTLALALSEAGFFYGADDIAVLNEDGRLRGVAFAPALKEGSWRLFEGMRDAIHIAPIHRRLDNKRVRYLAPVHLASPEAVPLGCIVLIRRRRSGPAAVRKVEPFRALSELLAGAFTPMRRLHLRQFQTLLIAVSGARVIELTYSRLDKAVETLSRYHDGE</sequence>
<dbReference type="eggNOG" id="COG1493">
    <property type="taxonomic scope" value="Bacteria"/>
</dbReference>
<evidence type="ECO:0000313" key="2">
    <source>
        <dbReference type="Proteomes" id="UP000006180"/>
    </source>
</evidence>
<dbReference type="Proteomes" id="UP000006180">
    <property type="component" value="Chromosome"/>
</dbReference>
<proteinExistence type="predicted"/>
<dbReference type="Gene3D" id="3.40.50.300">
    <property type="entry name" value="P-loop containing nucleotide triphosphate hydrolases"/>
    <property type="match status" value="1"/>
</dbReference>
<dbReference type="HOGENOM" id="CLU_058032_0_0_5"/>